<dbReference type="AlphaFoldDB" id="A0A059BX09"/>
<gene>
    <name evidence="1" type="ORF">EUGRSUZ_F03836</name>
</gene>
<organism evidence="1">
    <name type="scientific">Eucalyptus grandis</name>
    <name type="common">Flooded gum</name>
    <dbReference type="NCBI Taxonomy" id="71139"/>
    <lineage>
        <taxon>Eukaryota</taxon>
        <taxon>Viridiplantae</taxon>
        <taxon>Streptophyta</taxon>
        <taxon>Embryophyta</taxon>
        <taxon>Tracheophyta</taxon>
        <taxon>Spermatophyta</taxon>
        <taxon>Magnoliopsida</taxon>
        <taxon>eudicotyledons</taxon>
        <taxon>Gunneridae</taxon>
        <taxon>Pentapetalae</taxon>
        <taxon>rosids</taxon>
        <taxon>malvids</taxon>
        <taxon>Myrtales</taxon>
        <taxon>Myrtaceae</taxon>
        <taxon>Myrtoideae</taxon>
        <taxon>Eucalypteae</taxon>
        <taxon>Eucalyptus</taxon>
    </lineage>
</organism>
<dbReference type="Gramene" id="KCW70662">
    <property type="protein sequence ID" value="KCW70662"/>
    <property type="gene ID" value="EUGRSUZ_F03836"/>
</dbReference>
<accession>A0A059BX09</accession>
<dbReference type="EMBL" id="KK198758">
    <property type="protein sequence ID" value="KCW70662.1"/>
    <property type="molecule type" value="Genomic_DNA"/>
</dbReference>
<protein>
    <submittedName>
        <fullName evidence="1">Uncharacterized protein</fullName>
    </submittedName>
</protein>
<reference evidence="1" key="1">
    <citation type="submission" date="2013-07" db="EMBL/GenBank/DDBJ databases">
        <title>The genome of Eucalyptus grandis.</title>
        <authorList>
            <person name="Schmutz J."/>
            <person name="Hayes R."/>
            <person name="Myburg A."/>
            <person name="Tuskan G."/>
            <person name="Grattapaglia D."/>
            <person name="Rokhsar D.S."/>
        </authorList>
    </citation>
    <scope>NUCLEOTIDE SEQUENCE</scope>
    <source>
        <tissue evidence="1">Leaf extractions</tissue>
    </source>
</reference>
<dbReference type="InParanoid" id="A0A059BX09"/>
<sequence>MFWCLEGEEHMVKSTLSKELFGNEMWGRNSSQPIVTICTVKRMMKNLLFFYQFLQLHDMEKLQPTN</sequence>
<name>A0A059BX09_EUCGR</name>
<proteinExistence type="predicted"/>
<evidence type="ECO:0000313" key="1">
    <source>
        <dbReference type="EMBL" id="KCW70662.1"/>
    </source>
</evidence>